<dbReference type="Pfam" id="PF10127">
    <property type="entry name" value="RlaP"/>
    <property type="match status" value="1"/>
</dbReference>
<evidence type="ECO:0000313" key="1">
    <source>
        <dbReference type="EMBL" id="QBE97137.1"/>
    </source>
</evidence>
<dbReference type="SUPFAM" id="SSF81301">
    <property type="entry name" value="Nucleotidyltransferase"/>
    <property type="match status" value="1"/>
</dbReference>
<reference evidence="1 2" key="1">
    <citation type="submission" date="2019-01" db="EMBL/GenBank/DDBJ databases">
        <title>PMF-metabolizing Aryl O-demethylase.</title>
        <authorList>
            <person name="Kim M."/>
        </authorList>
    </citation>
    <scope>NUCLEOTIDE SEQUENCE [LARGE SCALE GENOMIC DNA]</scope>
    <source>
        <strain evidence="1 2">PMF1</strain>
    </source>
</reference>
<dbReference type="EMBL" id="CP035945">
    <property type="protein sequence ID" value="QBE97137.1"/>
    <property type="molecule type" value="Genomic_DNA"/>
</dbReference>
<dbReference type="Proteomes" id="UP000289794">
    <property type="component" value="Chromosome"/>
</dbReference>
<evidence type="ECO:0008006" key="3">
    <source>
        <dbReference type="Google" id="ProtNLM"/>
    </source>
</evidence>
<organism evidence="1 2">
    <name type="scientific">Blautia producta</name>
    <dbReference type="NCBI Taxonomy" id="33035"/>
    <lineage>
        <taxon>Bacteria</taxon>
        <taxon>Bacillati</taxon>
        <taxon>Bacillota</taxon>
        <taxon>Clostridia</taxon>
        <taxon>Lachnospirales</taxon>
        <taxon>Lachnospiraceae</taxon>
        <taxon>Blautia</taxon>
    </lineage>
</organism>
<dbReference type="PANTHER" id="PTHR34817:SF1">
    <property type="entry name" value="NUCLEOTIDYLTRANSFERASE"/>
    <property type="match status" value="1"/>
</dbReference>
<protein>
    <recommendedName>
        <fullName evidence="3">Nucleotidyltransferase</fullName>
    </recommendedName>
</protein>
<evidence type="ECO:0000313" key="2">
    <source>
        <dbReference type="Proteomes" id="UP000289794"/>
    </source>
</evidence>
<dbReference type="InterPro" id="IPR043519">
    <property type="entry name" value="NT_sf"/>
</dbReference>
<dbReference type="PANTHER" id="PTHR34817">
    <property type="entry name" value="NUCLEOTIDYLTRANSFERASE"/>
    <property type="match status" value="1"/>
</dbReference>
<name>A0A4P6M1H4_9FIRM</name>
<dbReference type="KEGG" id="bpro:PMF13cell1_02690"/>
<proteinExistence type="predicted"/>
<accession>A0A4P6M1H4</accession>
<dbReference type="InterPro" id="IPR018775">
    <property type="entry name" value="RlaP"/>
</dbReference>
<gene>
    <name evidence="1" type="ORF">PMF13cell1_02690</name>
</gene>
<dbReference type="AlphaFoldDB" id="A0A4P6M1H4"/>
<sequence>MRTVGKNMTHCCHVWACILFLVDRKGGQQDMIDFRQLMRTEAYDFLREDKRLGNRIILLGLGGSYAYGTNNENSDVDFRGITLNLPSDLLGLTTFEQYEDKKTDTVIYAFNKIVKLLLDCNPNTCEILGLDEEQYLIRTELGQELLDNRGLFLSKRAVKSFGGYAGAQLRRLQNAAARDALPQTEKEKHILNSVRNALDDFERRYRSFDKGRIHLYIDKSENPDLETEIFVDADYQHLPLRDYENMWSAMHNVVKDYDKVGKRNRKKDDDHLNKHAMHLIRLFMMAIDILEKGEIRTNRKKDLDLLLKIRNGGFQKEDKTFSGEFYDILADYELRMEKASNESCLPDNPDMERVEAFVEHVNRIAVDM</sequence>